<protein>
    <submittedName>
        <fullName evidence="11">Rieske [2Fe-2S] iron-sulfur domain</fullName>
    </submittedName>
</protein>
<gene>
    <name evidence="11" type="ORF">PPERSA_02850</name>
</gene>
<evidence type="ECO:0000256" key="4">
    <source>
        <dbReference type="ARBA" id="ARBA00022714"/>
    </source>
</evidence>
<evidence type="ECO:0000256" key="8">
    <source>
        <dbReference type="ARBA" id="ARBA00023004"/>
    </source>
</evidence>
<dbReference type="InterPro" id="IPR023753">
    <property type="entry name" value="FAD/NAD-binding_dom"/>
</dbReference>
<dbReference type="PANTHER" id="PTHR43557:SF2">
    <property type="entry name" value="RIESKE DOMAIN-CONTAINING PROTEIN-RELATED"/>
    <property type="match status" value="1"/>
</dbReference>
<comment type="similarity">
    <text evidence="2">Belongs to the FAD-dependent oxidoreductase family.</text>
</comment>
<dbReference type="OMA" id="PRCTHYG"/>
<keyword evidence="5" id="KW-0479">Metal-binding</keyword>
<proteinExistence type="inferred from homology"/>
<dbReference type="InterPro" id="IPR036922">
    <property type="entry name" value="Rieske_2Fe-2S_sf"/>
</dbReference>
<evidence type="ECO:0000256" key="5">
    <source>
        <dbReference type="ARBA" id="ARBA00022723"/>
    </source>
</evidence>
<dbReference type="SUPFAM" id="SSF50022">
    <property type="entry name" value="ISP domain"/>
    <property type="match status" value="1"/>
</dbReference>
<dbReference type="GO" id="GO:0005737">
    <property type="term" value="C:cytoplasm"/>
    <property type="evidence" value="ECO:0007669"/>
    <property type="project" value="TreeGrafter"/>
</dbReference>
<keyword evidence="6" id="KW-0274">FAD</keyword>
<feature type="domain" description="Rieske" evidence="10">
    <location>
        <begin position="77"/>
        <end position="175"/>
    </location>
</feature>
<dbReference type="PROSITE" id="PS51296">
    <property type="entry name" value="RIESKE"/>
    <property type="match status" value="1"/>
</dbReference>
<dbReference type="Gene3D" id="3.30.390.30">
    <property type="match status" value="1"/>
</dbReference>
<sequence length="634" mass="69613">MNTKSLLQSLFKQAKNSKISNKAFKKQFSNKAVAFNLAKNAQNQAQFKLFGLSAALGLTFAGYCLNKDEKTNLDGFYEVTLNDDFQDGEKRQVQVGPKEQDAILVVKYDGKYYAVSNSCPHFGFPLNKGVLYDDKITCSLHMAQFSIKTGENEYGPVFNGLETFEVTEKDGKIHIKVPKDKLNKARALPMSKKGDDKRRFVIIGGGPAGLSAAETLRQSGFEGDITIISSEEASPYDRTILSKNAKASLSGIQVRSDDFLKEYDINLIKGASVTKLDTSKNFIETKDGKHYHFEKVLIASGSSPRIPSIKGVNGQGVHALRTISDLEKIRNSAQNAKNIVILGASFIGLESASALKDLLKGKDPKITVLDVSEVPVQRAFGKEIGEFVQGVHEKEGIKFQLKTGVKSIVTDKQGKVTSVELTTGETIPADLVILGTGVAPNTQFLRGSLKLGFDGGIMTDIFHKVQGQQNVFAAGDVAEYPWWYTGENLRVEHYNEAIHQGYISALNMLGKSVPNDNVPFFWTRWHQKSLSYVGNAKVYDSVHIDGSLKEGKFVAYYILNNKIVAAASMGVMNSMQILHEAMRLNILPKGTDLISGRVTLKEIDEKVKAQGKKCKCQRGGLCGGKNNKQQQQSA</sequence>
<accession>A0A0V0QMB1</accession>
<keyword evidence="9" id="KW-0411">Iron-sulfur</keyword>
<keyword evidence="12" id="KW-1185">Reference proteome</keyword>
<dbReference type="PRINTS" id="PR00411">
    <property type="entry name" value="PNDRDTASEI"/>
</dbReference>
<evidence type="ECO:0000313" key="12">
    <source>
        <dbReference type="Proteomes" id="UP000054937"/>
    </source>
</evidence>
<organism evidence="11 12">
    <name type="scientific">Pseudocohnilembus persalinus</name>
    <name type="common">Ciliate</name>
    <dbReference type="NCBI Taxonomy" id="266149"/>
    <lineage>
        <taxon>Eukaryota</taxon>
        <taxon>Sar</taxon>
        <taxon>Alveolata</taxon>
        <taxon>Ciliophora</taxon>
        <taxon>Intramacronucleata</taxon>
        <taxon>Oligohymenophorea</taxon>
        <taxon>Scuticociliatia</taxon>
        <taxon>Philasterida</taxon>
        <taxon>Pseudocohnilembidae</taxon>
        <taxon>Pseudocohnilembus</taxon>
    </lineage>
</organism>
<evidence type="ECO:0000256" key="1">
    <source>
        <dbReference type="ARBA" id="ARBA00001974"/>
    </source>
</evidence>
<keyword evidence="8" id="KW-0408">Iron</keyword>
<keyword evidence="4" id="KW-0001">2Fe-2S</keyword>
<dbReference type="InParanoid" id="A0A0V0QMB1"/>
<dbReference type="AlphaFoldDB" id="A0A0V0QMB1"/>
<dbReference type="PRINTS" id="PR00368">
    <property type="entry name" value="FADPNR"/>
</dbReference>
<dbReference type="InterPro" id="IPR016156">
    <property type="entry name" value="FAD/NAD-linked_Rdtase_dimer_sf"/>
</dbReference>
<dbReference type="GO" id="GO:0016651">
    <property type="term" value="F:oxidoreductase activity, acting on NAD(P)H"/>
    <property type="evidence" value="ECO:0007669"/>
    <property type="project" value="TreeGrafter"/>
</dbReference>
<comment type="caution">
    <text evidence="11">The sequence shown here is derived from an EMBL/GenBank/DDBJ whole genome shotgun (WGS) entry which is preliminary data.</text>
</comment>
<dbReference type="GO" id="GO:0051537">
    <property type="term" value="F:2 iron, 2 sulfur cluster binding"/>
    <property type="evidence" value="ECO:0007669"/>
    <property type="project" value="UniProtKB-KW"/>
</dbReference>
<dbReference type="Pfam" id="PF00355">
    <property type="entry name" value="Rieske"/>
    <property type="match status" value="1"/>
</dbReference>
<dbReference type="Gene3D" id="3.50.50.60">
    <property type="entry name" value="FAD/NAD(P)-binding domain"/>
    <property type="match status" value="2"/>
</dbReference>
<keyword evidence="3" id="KW-0285">Flavoprotein</keyword>
<dbReference type="InterPro" id="IPR050446">
    <property type="entry name" value="FAD-oxidoreductase/Apoptosis"/>
</dbReference>
<evidence type="ECO:0000256" key="6">
    <source>
        <dbReference type="ARBA" id="ARBA00022827"/>
    </source>
</evidence>
<dbReference type="EMBL" id="LDAU01000131">
    <property type="protein sequence ID" value="KRX03471.1"/>
    <property type="molecule type" value="Genomic_DNA"/>
</dbReference>
<dbReference type="GO" id="GO:0046872">
    <property type="term" value="F:metal ion binding"/>
    <property type="evidence" value="ECO:0007669"/>
    <property type="project" value="UniProtKB-KW"/>
</dbReference>
<keyword evidence="7" id="KW-0560">Oxidoreductase</keyword>
<evidence type="ECO:0000256" key="9">
    <source>
        <dbReference type="ARBA" id="ARBA00023014"/>
    </source>
</evidence>
<evidence type="ECO:0000313" key="11">
    <source>
        <dbReference type="EMBL" id="KRX03471.1"/>
    </source>
</evidence>
<dbReference type="InterPro" id="IPR036188">
    <property type="entry name" value="FAD/NAD-bd_sf"/>
</dbReference>
<evidence type="ECO:0000259" key="10">
    <source>
        <dbReference type="PROSITE" id="PS51296"/>
    </source>
</evidence>
<name>A0A0V0QMB1_PSEPJ</name>
<dbReference type="Proteomes" id="UP000054937">
    <property type="component" value="Unassembled WGS sequence"/>
</dbReference>
<dbReference type="Pfam" id="PF07992">
    <property type="entry name" value="Pyr_redox_2"/>
    <property type="match status" value="1"/>
</dbReference>
<dbReference type="InterPro" id="IPR017941">
    <property type="entry name" value="Rieske_2Fe-2S"/>
</dbReference>
<evidence type="ECO:0000256" key="7">
    <source>
        <dbReference type="ARBA" id="ARBA00023002"/>
    </source>
</evidence>
<comment type="cofactor">
    <cofactor evidence="1">
        <name>FAD</name>
        <dbReference type="ChEBI" id="CHEBI:57692"/>
    </cofactor>
</comment>
<reference evidence="11 12" key="1">
    <citation type="journal article" date="2015" name="Sci. Rep.">
        <title>Genome of the facultative scuticociliatosis pathogen Pseudocohnilembus persalinus provides insight into its virulence through horizontal gene transfer.</title>
        <authorList>
            <person name="Xiong J."/>
            <person name="Wang G."/>
            <person name="Cheng J."/>
            <person name="Tian M."/>
            <person name="Pan X."/>
            <person name="Warren A."/>
            <person name="Jiang C."/>
            <person name="Yuan D."/>
            <person name="Miao W."/>
        </authorList>
    </citation>
    <scope>NUCLEOTIDE SEQUENCE [LARGE SCALE GENOMIC DNA]</scope>
    <source>
        <strain evidence="11">36N120E</strain>
    </source>
</reference>
<dbReference type="PANTHER" id="PTHR43557">
    <property type="entry name" value="APOPTOSIS-INDUCING FACTOR 1"/>
    <property type="match status" value="1"/>
</dbReference>
<dbReference type="Gene3D" id="2.102.10.10">
    <property type="entry name" value="Rieske [2Fe-2S] iron-sulphur domain"/>
    <property type="match status" value="1"/>
</dbReference>
<dbReference type="SUPFAM" id="SSF55424">
    <property type="entry name" value="FAD/NAD-linked reductases, dimerisation (C-terminal) domain"/>
    <property type="match status" value="1"/>
</dbReference>
<dbReference type="OrthoDB" id="432169at2759"/>
<evidence type="ECO:0000256" key="3">
    <source>
        <dbReference type="ARBA" id="ARBA00022630"/>
    </source>
</evidence>
<dbReference type="SUPFAM" id="SSF51905">
    <property type="entry name" value="FAD/NAD(P)-binding domain"/>
    <property type="match status" value="1"/>
</dbReference>
<dbReference type="FunCoup" id="A0A0V0QMB1">
    <property type="interactions" value="5"/>
</dbReference>
<evidence type="ECO:0000256" key="2">
    <source>
        <dbReference type="ARBA" id="ARBA00006442"/>
    </source>
</evidence>